<dbReference type="RefSeq" id="XP_018268866.1">
    <property type="nucleotide sequence ID" value="XM_018419106.1"/>
</dbReference>
<gene>
    <name evidence="2" type="ORF">RHOBADRAFT_66871</name>
</gene>
<dbReference type="EMBL" id="KQ474085">
    <property type="protein sequence ID" value="KPV72817.1"/>
    <property type="molecule type" value="Genomic_DNA"/>
</dbReference>
<organism evidence="2 3">
    <name type="scientific">Rhodotorula graminis (strain WP1)</name>
    <dbReference type="NCBI Taxonomy" id="578459"/>
    <lineage>
        <taxon>Eukaryota</taxon>
        <taxon>Fungi</taxon>
        <taxon>Dikarya</taxon>
        <taxon>Basidiomycota</taxon>
        <taxon>Pucciniomycotina</taxon>
        <taxon>Microbotryomycetes</taxon>
        <taxon>Sporidiobolales</taxon>
        <taxon>Sporidiobolaceae</taxon>
        <taxon>Rhodotorula</taxon>
    </lineage>
</organism>
<evidence type="ECO:0000313" key="2">
    <source>
        <dbReference type="EMBL" id="KPV72817.1"/>
    </source>
</evidence>
<dbReference type="GeneID" id="28979552"/>
<dbReference type="AlphaFoldDB" id="A0A0P9ITS0"/>
<name>A0A0P9ITS0_RHOGW</name>
<feature type="region of interest" description="Disordered" evidence="1">
    <location>
        <begin position="1"/>
        <end position="28"/>
    </location>
</feature>
<proteinExistence type="predicted"/>
<protein>
    <submittedName>
        <fullName evidence="2">Uncharacterized protein</fullName>
    </submittedName>
</protein>
<keyword evidence="3" id="KW-1185">Reference proteome</keyword>
<evidence type="ECO:0000256" key="1">
    <source>
        <dbReference type="SAM" id="MobiDB-lite"/>
    </source>
</evidence>
<accession>A0A0P9ITS0</accession>
<evidence type="ECO:0000313" key="3">
    <source>
        <dbReference type="Proteomes" id="UP000053890"/>
    </source>
</evidence>
<reference evidence="2 3" key="1">
    <citation type="journal article" date="2015" name="Front. Microbiol.">
        <title>Genome sequence of the plant growth promoting endophytic yeast Rhodotorula graminis WP1.</title>
        <authorList>
            <person name="Firrincieli A."/>
            <person name="Otillar R."/>
            <person name="Salamov A."/>
            <person name="Schmutz J."/>
            <person name="Khan Z."/>
            <person name="Redman R.S."/>
            <person name="Fleck N.D."/>
            <person name="Lindquist E."/>
            <person name="Grigoriev I.V."/>
            <person name="Doty S.L."/>
        </authorList>
    </citation>
    <scope>NUCLEOTIDE SEQUENCE [LARGE SCALE GENOMIC DNA]</scope>
    <source>
        <strain evidence="2 3">WP1</strain>
    </source>
</reference>
<dbReference type="Proteomes" id="UP000053890">
    <property type="component" value="Unassembled WGS sequence"/>
</dbReference>
<sequence>MTRGPRRALPTFPSRPTGPRTRDGGRPLLSSRVAALPRPSPHSSLASSLVSGVVALRIVHTPVPTL</sequence>